<dbReference type="RefSeq" id="WP_243325003.1">
    <property type="nucleotide sequence ID" value="NZ_JAKZMM010000020.1"/>
</dbReference>
<protein>
    <submittedName>
        <fullName evidence="1">DUF452 family protein</fullName>
    </submittedName>
</protein>
<accession>A0ABT0C181</accession>
<sequence>MEIEKYICEGRPRLLLFFCGWSASPALFHSLQAEPDQDIWLVSDYRNLTFDADLSAYQSVTLLAWSLGVWVAEQLFADESSVHWERKIAINGTGCPVHDTEGIPEAIFRGTLENLTPDGIRRFNRRMCGGKERLAVWEAISPRSIDEISDELRYLFQAIQARKEKPADFTWDQAIVGLSDRIFPTANQLTHWQRRNVRIKEVQAPHDPFGLWKQWNELVTA</sequence>
<comment type="caution">
    <text evidence="1">The sequence shown here is derived from an EMBL/GenBank/DDBJ whole genome shotgun (WGS) entry which is preliminary data.</text>
</comment>
<dbReference type="Pfam" id="PF04301">
    <property type="entry name" value="BioG"/>
    <property type="match status" value="1"/>
</dbReference>
<gene>
    <name evidence="1" type="ORF">MUN53_09215</name>
</gene>
<dbReference type="InterPro" id="IPR007398">
    <property type="entry name" value="BioG"/>
</dbReference>
<reference evidence="1 2" key="1">
    <citation type="submission" date="2022-03" db="EMBL/GenBank/DDBJ databases">
        <title>Parabacteroides sp. nov. isolated from swine feces.</title>
        <authorList>
            <person name="Bak J.E."/>
        </authorList>
    </citation>
    <scope>NUCLEOTIDE SEQUENCE [LARGE SCALE GENOMIC DNA]</scope>
    <source>
        <strain evidence="1 2">AGMB00274</strain>
    </source>
</reference>
<organism evidence="1 2">
    <name type="scientific">Parabacteroides faecalis</name>
    <dbReference type="NCBI Taxonomy" id="2924040"/>
    <lineage>
        <taxon>Bacteria</taxon>
        <taxon>Pseudomonadati</taxon>
        <taxon>Bacteroidota</taxon>
        <taxon>Bacteroidia</taxon>
        <taxon>Bacteroidales</taxon>
        <taxon>Tannerellaceae</taxon>
        <taxon>Parabacteroides</taxon>
    </lineage>
</organism>
<evidence type="ECO:0000313" key="1">
    <source>
        <dbReference type="EMBL" id="MCJ2380787.1"/>
    </source>
</evidence>
<keyword evidence="2" id="KW-1185">Reference proteome</keyword>
<dbReference type="EMBL" id="JAKZMM010000020">
    <property type="protein sequence ID" value="MCJ2380787.1"/>
    <property type="molecule type" value="Genomic_DNA"/>
</dbReference>
<name>A0ABT0C181_9BACT</name>
<dbReference type="Proteomes" id="UP001165444">
    <property type="component" value="Unassembled WGS sequence"/>
</dbReference>
<proteinExistence type="predicted"/>
<evidence type="ECO:0000313" key="2">
    <source>
        <dbReference type="Proteomes" id="UP001165444"/>
    </source>
</evidence>